<dbReference type="EMBL" id="QFVT01000006">
    <property type="protein sequence ID" value="PYC47375.1"/>
    <property type="molecule type" value="Genomic_DNA"/>
</dbReference>
<name>A0A2V4ML36_9RHOB</name>
<organism evidence="1 2">
    <name type="scientific">Litorivita pollutaquae</name>
    <dbReference type="NCBI Taxonomy" id="2200892"/>
    <lineage>
        <taxon>Bacteria</taxon>
        <taxon>Pseudomonadati</taxon>
        <taxon>Pseudomonadota</taxon>
        <taxon>Alphaproteobacteria</taxon>
        <taxon>Rhodobacterales</taxon>
        <taxon>Paracoccaceae</taxon>
        <taxon>Litorivita</taxon>
    </lineage>
</organism>
<accession>A0A2V4ML36</accession>
<dbReference type="InterPro" id="IPR023157">
    <property type="entry name" value="AGR-C-984p-like_sf"/>
</dbReference>
<keyword evidence="1" id="KW-0282">Flagellum</keyword>
<evidence type="ECO:0000313" key="2">
    <source>
        <dbReference type="Proteomes" id="UP000248012"/>
    </source>
</evidence>
<dbReference type="Proteomes" id="UP000248012">
    <property type="component" value="Unassembled WGS sequence"/>
</dbReference>
<dbReference type="RefSeq" id="WP_110796159.1">
    <property type="nucleotide sequence ID" value="NZ_KZ826485.1"/>
</dbReference>
<dbReference type="AlphaFoldDB" id="A0A2V4ML36"/>
<evidence type="ECO:0000313" key="1">
    <source>
        <dbReference type="EMBL" id="PYC47375.1"/>
    </source>
</evidence>
<comment type="caution">
    <text evidence="1">The sequence shown here is derived from an EMBL/GenBank/DDBJ whole genome shotgun (WGS) entry which is preliminary data.</text>
</comment>
<dbReference type="SUPFAM" id="SSF158837">
    <property type="entry name" value="AGR C 984p-like"/>
    <property type="match status" value="1"/>
</dbReference>
<sequence length="264" mass="29674">MSFQPIIPSSGLVGWKFLERTYEAQNAAFQKSTVITRDTEYFAENISKVETAEDLVNDRRLLRVALGAFGLGDDINNKYFVKKILEEGTIDDGALANRLADDRYKELASSFGFDLGTPHTKISTFADDIIGKFREQQFEVAVGEQDENMRMAMYTERSLGEIAVGDSTEDTKWFKIMGTPALREVFQTAFNLPSSFAQLDLDQQLGVFQDRATQYFGDDSVAQFAQPENQEKLIRDFLVRSQISDFQATSAGNIALTLLQSSNY</sequence>
<proteinExistence type="predicted"/>
<dbReference type="Pfam" id="PF06748">
    <property type="entry name" value="DUF1217"/>
    <property type="match status" value="1"/>
</dbReference>
<dbReference type="Gene3D" id="1.10.3700.10">
    <property type="entry name" value="AGR C 984p-like"/>
    <property type="match status" value="1"/>
</dbReference>
<dbReference type="InterPro" id="IPR010626">
    <property type="entry name" value="DUF1217"/>
</dbReference>
<reference evidence="1 2" key="1">
    <citation type="submission" date="2018-05" db="EMBL/GenBank/DDBJ databases">
        <title>Oceanovita maritima gen. nov., sp. nov., a marine bacterium in the family Rhodobacteraceae isolated from surface seawater of Lundu port Xiamen, China.</title>
        <authorList>
            <person name="Hetharua B.H."/>
            <person name="Min D."/>
            <person name="Liao H."/>
            <person name="Tian Y."/>
        </authorList>
    </citation>
    <scope>NUCLEOTIDE SEQUENCE [LARGE SCALE GENOMIC DNA]</scope>
    <source>
        <strain evidence="1 2">FSX-11</strain>
    </source>
</reference>
<gene>
    <name evidence="1" type="ORF">DI396_10430</name>
</gene>
<dbReference type="OrthoDB" id="7824597at2"/>
<keyword evidence="1" id="KW-0966">Cell projection</keyword>
<keyword evidence="2" id="KW-1185">Reference proteome</keyword>
<protein>
    <submittedName>
        <fullName evidence="1">Flagellar protein</fullName>
    </submittedName>
</protein>
<keyword evidence="1" id="KW-0969">Cilium</keyword>